<comment type="caution">
    <text evidence="7">The sequence shown here is derived from an EMBL/GenBank/DDBJ whole genome shotgun (WGS) entry which is preliminary data.</text>
</comment>
<dbReference type="AlphaFoldDB" id="A0A6A2Y0X5"/>
<reference evidence="7" key="1">
    <citation type="submission" date="2019-09" db="EMBL/GenBank/DDBJ databases">
        <title>Draft genome information of white flower Hibiscus syriacus.</title>
        <authorList>
            <person name="Kim Y.-M."/>
        </authorList>
    </citation>
    <scope>NUCLEOTIDE SEQUENCE [LARGE SCALE GENOMIC DNA]</scope>
    <source>
        <strain evidence="7">YM2019G1</strain>
    </source>
</reference>
<evidence type="ECO:0000256" key="5">
    <source>
        <dbReference type="ARBA" id="ARBA00023163"/>
    </source>
</evidence>
<dbReference type="PANTHER" id="PTHR33304">
    <property type="match status" value="1"/>
</dbReference>
<sequence>MAAAGAAAIGLRRKERHVDISQMGSKNDEFSDETDHAAVASQCSMNADKTGDSLNHSHSEASNLFNVNSSHDSYSENIESKATARPSSKVVESHVDSISCAGRGSDANIAFSNCNKDLDCNNSSQSSASVCSLGSGKVPPSQKLDLSELPSMKEVGSGGSSLMIQIPYSHSGSSKSAVGSRSEISSKIHPKLEADIEGNSEDPLDKTGKSLKEDELDESVMLPDKQESPLQTASVDEGYESDASEHDAMVSFMLLMLLISYCMREMLWKVPDGDWFCEECKLAEETESQSKGASAPKRQADETNKGSPKSLSPNRVCSLSRESSFKNLDKGKVRPSPQFSLGNHSGNHMLEAVRSLTSYPRLQTPKGSLLKCSSFNTLNSKPIVKLVDEVVVQKRKSAREHASLDSKEEPARMVGKSMSFKSSNSGRLNAGESKFKLLSSKNPHVQDPKELKQVKERISLERKKISKLDLYSSIVSTPKVDQKLTARADVISHSSAINHRETKVVQSDGRPNNLSRSTNSLARKGVENAVCFAVSSTNGDFSSEQKLNQVNLKEEPSSSSSLSFERQPCNINGVVSDGLSLLIDSTNQSEKSRESAFSRSSKSDPCLKCKGMGHAAEYCSVFLAYGADQSAPRTSTEEINKGNKMKAAIEDAKRLKPEICERTSQDPSSVCNKAKNVVSVEFTDERQANLCNQASTGNMKLLNSQSTDAVSVVSSVGKLSMRDIHAPPLATTSAVSKMSAIPDHDYI</sequence>
<keyword evidence="8" id="KW-1185">Reference proteome</keyword>
<feature type="compositionally biased region" description="Polar residues" evidence="6">
    <location>
        <begin position="305"/>
        <end position="316"/>
    </location>
</feature>
<feature type="compositionally biased region" description="Polar residues" evidence="6">
    <location>
        <begin position="60"/>
        <end position="70"/>
    </location>
</feature>
<keyword evidence="1" id="KW-0479">Metal-binding</keyword>
<feature type="region of interest" description="Disordered" evidence="6">
    <location>
        <begin position="401"/>
        <end position="427"/>
    </location>
</feature>
<feature type="compositionally biased region" description="Basic and acidic residues" evidence="6">
    <location>
        <begin position="401"/>
        <end position="411"/>
    </location>
</feature>
<dbReference type="Gene3D" id="3.30.40.10">
    <property type="entry name" value="Zinc/RING finger domain, C3HC4 (zinc finger)"/>
    <property type="match status" value="1"/>
</dbReference>
<accession>A0A6A2Y0X5</accession>
<dbReference type="GO" id="GO:0140566">
    <property type="term" value="F:histone reader activity"/>
    <property type="evidence" value="ECO:0007669"/>
    <property type="project" value="InterPro"/>
</dbReference>
<dbReference type="InterPro" id="IPR013083">
    <property type="entry name" value="Znf_RING/FYVE/PHD"/>
</dbReference>
<keyword evidence="5" id="KW-0804">Transcription</keyword>
<evidence type="ECO:0000256" key="1">
    <source>
        <dbReference type="ARBA" id="ARBA00022723"/>
    </source>
</evidence>
<keyword evidence="4" id="KW-0805">Transcription regulation</keyword>
<evidence type="ECO:0000256" key="2">
    <source>
        <dbReference type="ARBA" id="ARBA00022771"/>
    </source>
</evidence>
<gene>
    <name evidence="7" type="ORF">F3Y22_tig00112285pilonHSYRG00482</name>
</gene>
<evidence type="ECO:0000256" key="3">
    <source>
        <dbReference type="ARBA" id="ARBA00022833"/>
    </source>
</evidence>
<organism evidence="7 8">
    <name type="scientific">Hibiscus syriacus</name>
    <name type="common">Rose of Sharon</name>
    <dbReference type="NCBI Taxonomy" id="106335"/>
    <lineage>
        <taxon>Eukaryota</taxon>
        <taxon>Viridiplantae</taxon>
        <taxon>Streptophyta</taxon>
        <taxon>Embryophyta</taxon>
        <taxon>Tracheophyta</taxon>
        <taxon>Spermatophyta</taxon>
        <taxon>Magnoliopsida</taxon>
        <taxon>eudicotyledons</taxon>
        <taxon>Gunneridae</taxon>
        <taxon>Pentapetalae</taxon>
        <taxon>rosids</taxon>
        <taxon>malvids</taxon>
        <taxon>Malvales</taxon>
        <taxon>Malvaceae</taxon>
        <taxon>Malvoideae</taxon>
        <taxon>Hibiscus</taxon>
    </lineage>
</organism>
<feature type="region of interest" description="Disordered" evidence="6">
    <location>
        <begin position="286"/>
        <end position="316"/>
    </location>
</feature>
<feature type="compositionally biased region" description="Basic and acidic residues" evidence="6">
    <location>
        <begin position="184"/>
        <end position="194"/>
    </location>
</feature>
<proteinExistence type="predicted"/>
<evidence type="ECO:0000313" key="7">
    <source>
        <dbReference type="EMBL" id="KAE8668836.1"/>
    </source>
</evidence>
<feature type="compositionally biased region" description="Basic and acidic residues" evidence="6">
    <location>
        <begin position="49"/>
        <end position="59"/>
    </location>
</feature>
<dbReference type="Proteomes" id="UP000436088">
    <property type="component" value="Unassembled WGS sequence"/>
</dbReference>
<name>A0A6A2Y0X5_HIBSY</name>
<evidence type="ECO:0000256" key="6">
    <source>
        <dbReference type="SAM" id="MobiDB-lite"/>
    </source>
</evidence>
<keyword evidence="3" id="KW-0862">Zinc</keyword>
<feature type="region of interest" description="Disordered" evidence="6">
    <location>
        <begin position="171"/>
        <end position="240"/>
    </location>
</feature>
<dbReference type="EMBL" id="VEPZ02001542">
    <property type="protein sequence ID" value="KAE8668836.1"/>
    <property type="molecule type" value="Genomic_DNA"/>
</dbReference>
<dbReference type="GO" id="GO:0008270">
    <property type="term" value="F:zinc ion binding"/>
    <property type="evidence" value="ECO:0007669"/>
    <property type="project" value="UniProtKB-KW"/>
</dbReference>
<feature type="compositionally biased region" description="Low complexity" evidence="6">
    <location>
        <begin position="171"/>
        <end position="182"/>
    </location>
</feature>
<feature type="compositionally biased region" description="Basic and acidic residues" evidence="6">
    <location>
        <begin position="203"/>
        <end position="213"/>
    </location>
</feature>
<dbReference type="InterPro" id="IPR049914">
    <property type="entry name" value="PHD1-3/5-6"/>
</dbReference>
<keyword evidence="2" id="KW-0863">Zinc-finger</keyword>
<evidence type="ECO:0000256" key="4">
    <source>
        <dbReference type="ARBA" id="ARBA00023015"/>
    </source>
</evidence>
<dbReference type="GO" id="GO:0034244">
    <property type="term" value="P:negative regulation of transcription elongation by RNA polymerase II"/>
    <property type="evidence" value="ECO:0007669"/>
    <property type="project" value="InterPro"/>
</dbReference>
<evidence type="ECO:0000313" key="8">
    <source>
        <dbReference type="Proteomes" id="UP000436088"/>
    </source>
</evidence>
<dbReference type="PANTHER" id="PTHR33304:SF9">
    <property type="entry name" value="RING_FYVE_PHD ZINC FINGER SUPERFAMILY PROTEIN"/>
    <property type="match status" value="1"/>
</dbReference>
<protein>
    <submittedName>
        <fullName evidence="7">RING/FYVE/PHD zinc finger superfamily protein, putative isoform 2</fullName>
    </submittedName>
</protein>
<feature type="region of interest" description="Disordered" evidence="6">
    <location>
        <begin position="1"/>
        <end position="70"/>
    </location>
</feature>
<feature type="compositionally biased region" description="Basic and acidic residues" evidence="6">
    <location>
        <begin position="26"/>
        <end position="36"/>
    </location>
</feature>